<dbReference type="EMBL" id="LAZR01029908">
    <property type="protein sequence ID" value="KKL58194.1"/>
    <property type="molecule type" value="Genomic_DNA"/>
</dbReference>
<proteinExistence type="predicted"/>
<dbReference type="Pfam" id="PF13730">
    <property type="entry name" value="HTH_36"/>
    <property type="match status" value="1"/>
</dbReference>
<evidence type="ECO:0000313" key="1">
    <source>
        <dbReference type="EMBL" id="KKL58194.1"/>
    </source>
</evidence>
<dbReference type="AlphaFoldDB" id="A0A0F9D980"/>
<reference evidence="1" key="1">
    <citation type="journal article" date="2015" name="Nature">
        <title>Complex archaea that bridge the gap between prokaryotes and eukaryotes.</title>
        <authorList>
            <person name="Spang A."/>
            <person name="Saw J.H."/>
            <person name="Jorgensen S.L."/>
            <person name="Zaremba-Niedzwiedzka K."/>
            <person name="Martijn J."/>
            <person name="Lind A.E."/>
            <person name="van Eijk R."/>
            <person name="Schleper C."/>
            <person name="Guy L."/>
            <person name="Ettema T.J."/>
        </authorList>
    </citation>
    <scope>NUCLEOTIDE SEQUENCE</scope>
</reference>
<accession>A0A0F9D980</accession>
<comment type="caution">
    <text evidence="1">The sequence shown here is derived from an EMBL/GenBank/DDBJ whole genome shotgun (WGS) entry which is preliminary data.</text>
</comment>
<gene>
    <name evidence="1" type="ORF">LCGC14_2227850</name>
</gene>
<sequence length="283" mass="33250">MGIFRFKKGKKNPYFLAHTSTINDSRLSNRAKGLLCYLISKPDNWYVNYKDLVNSSQDGITAVRSTIRELIETGYLVRSQLRQDNGRFGFYDFTIYEKPQIPKCNKINTPPHCLKPHTVRPHTFKPTLYNTDKKDITKKDNTTTTSVVLPENVADDSLILNEKKYKASVLLVYLRIKNQNKLFDKFSIDDILKYCDWMDKRKKPAENPTGFLITAIKEKWLDDIVDTPENREEMIWWYKCNLCNKEFGRYYETDEVTHCSKCDIIIKAESRKVYLKNKKRSSP</sequence>
<protein>
    <submittedName>
        <fullName evidence="1">Uncharacterized protein</fullName>
    </submittedName>
</protein>
<name>A0A0F9D980_9ZZZZ</name>
<organism evidence="1">
    <name type="scientific">marine sediment metagenome</name>
    <dbReference type="NCBI Taxonomy" id="412755"/>
    <lineage>
        <taxon>unclassified sequences</taxon>
        <taxon>metagenomes</taxon>
        <taxon>ecological metagenomes</taxon>
    </lineage>
</organism>